<dbReference type="InterPro" id="IPR029056">
    <property type="entry name" value="Ribokinase-like"/>
</dbReference>
<dbReference type="GO" id="GO:0016301">
    <property type="term" value="F:kinase activity"/>
    <property type="evidence" value="ECO:0007669"/>
    <property type="project" value="UniProtKB-KW"/>
</dbReference>
<dbReference type="InterPro" id="IPR011611">
    <property type="entry name" value="PfkB_dom"/>
</dbReference>
<sequence>MATFFQLSFTLPHLHILKSTNHPDKCHFFTAKFQSFVLAKSANPAVVYGFTARASVSGEGTSEPKKPVRRGRKKKSTTSGGESEEDNPVEKIRSTKFPKEKILLSETAKQEKESLKSSSRRGRRKKEISEDESSDSDGSKPSRRGRKKKKATAPETSLMKVPKETFPEEEEEESSGSNDDEIDFPYEQPPLVCCFGAAQREFVPTVRISPAQGHPDKYSTWKSLQWNPPEFSRAPGGPPSNVAIAHVRLGGRAAFMGKVGDDKHGNDLVYKLNTEGVQTRCVKIDSSVKTATSQMKVRFQNGKMIAETSRNCAEDSFLKSDVDIAVLKEARMFHFNSEVFSDPSSAIQLALFRAIKLSKKHGGKVFFDPNFPLPLWESRSKTWDLIGDAWRQSDIIEVSKQELEFLIDEEYYEKKRNYVPQYYADSYEQTKNRRNYYHYSKEEISPLWHDGLKILFVTDGTLRIHYYTPEFDGVVVGTEDVLITPFTCDRTGSGDAVVAGIMRKLTIYPEMYSDKDSLEKHVRFAVAAGIISQWTIGATRGFPTESATQNLKEQVYVPSMW</sequence>
<comment type="subcellular location">
    <subcellularLocation>
        <location evidence="1">Plastid</location>
        <location evidence="1">Chloroplast</location>
    </subcellularLocation>
</comment>
<dbReference type="PANTHER" id="PTHR43085">
    <property type="entry name" value="HEXOKINASE FAMILY MEMBER"/>
    <property type="match status" value="1"/>
</dbReference>
<dbReference type="EMBL" id="LFYR01000514">
    <property type="protein sequence ID" value="KMZ73858.1"/>
    <property type="molecule type" value="Genomic_DNA"/>
</dbReference>
<dbReference type="PROSITE" id="PS00583">
    <property type="entry name" value="PFKB_KINASES_1"/>
    <property type="match status" value="1"/>
</dbReference>
<evidence type="ECO:0000256" key="9">
    <source>
        <dbReference type="SAM" id="MobiDB-lite"/>
    </source>
</evidence>
<evidence type="ECO:0000256" key="6">
    <source>
        <dbReference type="ARBA" id="ARBA00022777"/>
    </source>
</evidence>
<dbReference type="Pfam" id="PF00294">
    <property type="entry name" value="PfkB"/>
    <property type="match status" value="1"/>
</dbReference>
<feature type="compositionally biased region" description="Basic residues" evidence="9">
    <location>
        <begin position="141"/>
        <end position="151"/>
    </location>
</feature>
<dbReference type="STRING" id="29655.A0A0K9PXS7"/>
<keyword evidence="7" id="KW-0809">Transit peptide</keyword>
<feature type="region of interest" description="Disordered" evidence="9">
    <location>
        <begin position="55"/>
        <end position="183"/>
    </location>
</feature>
<dbReference type="OrthoDB" id="415590at2759"/>
<feature type="compositionally biased region" description="Basic residues" evidence="9">
    <location>
        <begin position="67"/>
        <end position="76"/>
    </location>
</feature>
<comment type="function">
    <text evidence="8">Required for proper chloroplast development, most likely through regulating plastid-encoded polymerase (PEP) dependent chloroplast transcription. Acts as a component of the transcriptionally active plastid chromosome that is required for plastid gene expression.</text>
</comment>
<evidence type="ECO:0000256" key="5">
    <source>
        <dbReference type="ARBA" id="ARBA00022679"/>
    </source>
</evidence>
<keyword evidence="6 11" id="KW-0418">Kinase</keyword>
<dbReference type="CDD" id="cd01167">
    <property type="entry name" value="bac_FRK"/>
    <property type="match status" value="1"/>
</dbReference>
<proteinExistence type="inferred from homology"/>
<name>A0A0K9PXS7_ZOSMR</name>
<evidence type="ECO:0000256" key="3">
    <source>
        <dbReference type="ARBA" id="ARBA00022528"/>
    </source>
</evidence>
<keyword evidence="3" id="KW-0150">Chloroplast</keyword>
<keyword evidence="5" id="KW-0808">Transferase</keyword>
<dbReference type="AlphaFoldDB" id="A0A0K9PXS7"/>
<accession>A0A0K9PXS7</accession>
<organism evidence="11 12">
    <name type="scientific">Zostera marina</name>
    <name type="common">Eelgrass</name>
    <dbReference type="NCBI Taxonomy" id="29655"/>
    <lineage>
        <taxon>Eukaryota</taxon>
        <taxon>Viridiplantae</taxon>
        <taxon>Streptophyta</taxon>
        <taxon>Embryophyta</taxon>
        <taxon>Tracheophyta</taxon>
        <taxon>Spermatophyta</taxon>
        <taxon>Magnoliopsida</taxon>
        <taxon>Liliopsida</taxon>
        <taxon>Zosteraceae</taxon>
        <taxon>Zostera</taxon>
    </lineage>
</organism>
<dbReference type="FunFam" id="3.40.1190.20:FF:000021">
    <property type="entry name" value="Fructokinase-like 2, chloroplastic"/>
    <property type="match status" value="1"/>
</dbReference>
<comment type="caution">
    <text evidence="11">The sequence shown here is derived from an EMBL/GenBank/DDBJ whole genome shotgun (WGS) entry which is preliminary data.</text>
</comment>
<evidence type="ECO:0000256" key="1">
    <source>
        <dbReference type="ARBA" id="ARBA00004229"/>
    </source>
</evidence>
<evidence type="ECO:0000259" key="10">
    <source>
        <dbReference type="Pfam" id="PF00294"/>
    </source>
</evidence>
<keyword evidence="4" id="KW-0934">Plastid</keyword>
<evidence type="ECO:0000256" key="4">
    <source>
        <dbReference type="ARBA" id="ARBA00022640"/>
    </source>
</evidence>
<gene>
    <name evidence="11" type="ORF">ZOSMA_13G00620</name>
</gene>
<protein>
    <submittedName>
        <fullName evidence="11">Fructokinase-like protein 1</fullName>
    </submittedName>
</protein>
<keyword evidence="12" id="KW-1185">Reference proteome</keyword>
<feature type="compositionally biased region" description="Basic and acidic residues" evidence="9">
    <location>
        <begin position="88"/>
        <end position="115"/>
    </location>
</feature>
<comment type="similarity">
    <text evidence="2">Belongs to the carbohydrate kinase PfkB family.</text>
</comment>
<dbReference type="InterPro" id="IPR050306">
    <property type="entry name" value="PfkB_Carbo_kinase"/>
</dbReference>
<evidence type="ECO:0000256" key="7">
    <source>
        <dbReference type="ARBA" id="ARBA00022946"/>
    </source>
</evidence>
<dbReference type="GO" id="GO:0009658">
    <property type="term" value="P:chloroplast organization"/>
    <property type="evidence" value="ECO:0000318"/>
    <property type="project" value="GO_Central"/>
</dbReference>
<dbReference type="GO" id="GO:0042644">
    <property type="term" value="C:chloroplast nucleoid"/>
    <property type="evidence" value="ECO:0000318"/>
    <property type="project" value="GO_Central"/>
</dbReference>
<dbReference type="Gene3D" id="3.40.1190.20">
    <property type="match status" value="1"/>
</dbReference>
<dbReference type="OMA" id="LRIHYYS"/>
<feature type="domain" description="Carbohydrate kinase PfkB" evidence="10">
    <location>
        <begin position="214"/>
        <end position="542"/>
    </location>
</feature>
<dbReference type="InterPro" id="IPR002173">
    <property type="entry name" value="Carboh/pur_kinase_PfkB_CS"/>
</dbReference>
<reference evidence="12" key="1">
    <citation type="journal article" date="2016" name="Nature">
        <title>The genome of the seagrass Zostera marina reveals angiosperm adaptation to the sea.</title>
        <authorList>
            <person name="Olsen J.L."/>
            <person name="Rouze P."/>
            <person name="Verhelst B."/>
            <person name="Lin Y.-C."/>
            <person name="Bayer T."/>
            <person name="Collen J."/>
            <person name="Dattolo E."/>
            <person name="De Paoli E."/>
            <person name="Dittami S."/>
            <person name="Maumus F."/>
            <person name="Michel G."/>
            <person name="Kersting A."/>
            <person name="Lauritano C."/>
            <person name="Lohaus R."/>
            <person name="Toepel M."/>
            <person name="Tonon T."/>
            <person name="Vanneste K."/>
            <person name="Amirebrahimi M."/>
            <person name="Brakel J."/>
            <person name="Bostroem C."/>
            <person name="Chovatia M."/>
            <person name="Grimwood J."/>
            <person name="Jenkins J.W."/>
            <person name="Jueterbock A."/>
            <person name="Mraz A."/>
            <person name="Stam W.T."/>
            <person name="Tice H."/>
            <person name="Bornberg-Bauer E."/>
            <person name="Green P.J."/>
            <person name="Pearson G.A."/>
            <person name="Procaccini G."/>
            <person name="Duarte C.M."/>
            <person name="Schmutz J."/>
            <person name="Reusch T.B.H."/>
            <person name="Van de Peer Y."/>
        </authorList>
    </citation>
    <scope>NUCLEOTIDE SEQUENCE [LARGE SCALE GENOMIC DNA]</scope>
    <source>
        <strain evidence="12">cv. Finnish</strain>
    </source>
</reference>
<evidence type="ECO:0000256" key="8">
    <source>
        <dbReference type="ARBA" id="ARBA00058434"/>
    </source>
</evidence>
<evidence type="ECO:0000256" key="2">
    <source>
        <dbReference type="ARBA" id="ARBA00010688"/>
    </source>
</evidence>
<dbReference type="Proteomes" id="UP000036987">
    <property type="component" value="Unassembled WGS sequence"/>
</dbReference>
<evidence type="ECO:0000313" key="12">
    <source>
        <dbReference type="Proteomes" id="UP000036987"/>
    </source>
</evidence>
<evidence type="ECO:0000313" key="11">
    <source>
        <dbReference type="EMBL" id="KMZ73858.1"/>
    </source>
</evidence>
<dbReference type="SUPFAM" id="SSF53613">
    <property type="entry name" value="Ribokinase-like"/>
    <property type="match status" value="1"/>
</dbReference>
<dbReference type="PANTHER" id="PTHR43085:SF10">
    <property type="entry name" value="FRUCTOKINASE-LIKE 1, CHLOROPLASTIC"/>
    <property type="match status" value="1"/>
</dbReference>
<dbReference type="GO" id="GO:0042793">
    <property type="term" value="P:plastid transcription"/>
    <property type="evidence" value="ECO:0000318"/>
    <property type="project" value="GO_Central"/>
</dbReference>
<feature type="compositionally biased region" description="Acidic residues" evidence="9">
    <location>
        <begin position="167"/>
        <end position="183"/>
    </location>
</feature>